<protein>
    <recommendedName>
        <fullName evidence="3">HTH luxR-type domain-containing protein</fullName>
    </recommendedName>
</protein>
<dbReference type="RefSeq" id="WP_139423917.1">
    <property type="nucleotide sequence ID" value="NZ_JACXXP010000040.1"/>
</dbReference>
<dbReference type="InterPro" id="IPR036388">
    <property type="entry name" value="WH-like_DNA-bd_sf"/>
</dbReference>
<evidence type="ECO:0000313" key="2">
    <source>
        <dbReference type="Proteomes" id="UP000603715"/>
    </source>
</evidence>
<name>A0ABR8MCL7_9FLAO</name>
<evidence type="ECO:0008006" key="3">
    <source>
        <dbReference type="Google" id="ProtNLM"/>
    </source>
</evidence>
<sequence length="67" mass="7839">MEVNTIILNLLKKGMNQKEISEQLVKLEIKPNSLSTVEKYLSVMRKEYGAKTMFHLGYILYQLDFQS</sequence>
<dbReference type="EMBL" id="JACXXP010000040">
    <property type="protein sequence ID" value="MBD3906751.1"/>
    <property type="molecule type" value="Genomic_DNA"/>
</dbReference>
<evidence type="ECO:0000313" key="1">
    <source>
        <dbReference type="EMBL" id="MBD3906751.1"/>
    </source>
</evidence>
<accession>A0ABR8MCL7</accession>
<organism evidence="1 2">
    <name type="scientific">Chryseobacterium muglaense</name>
    <dbReference type="NCBI Taxonomy" id="2893752"/>
    <lineage>
        <taxon>Bacteria</taxon>
        <taxon>Pseudomonadati</taxon>
        <taxon>Bacteroidota</taxon>
        <taxon>Flavobacteriia</taxon>
        <taxon>Flavobacteriales</taxon>
        <taxon>Weeksellaceae</taxon>
        <taxon>Chryseobacterium group</taxon>
        <taxon>Chryseobacterium</taxon>
    </lineage>
</organism>
<comment type="caution">
    <text evidence="1">The sequence shown here is derived from an EMBL/GenBank/DDBJ whole genome shotgun (WGS) entry which is preliminary data.</text>
</comment>
<gene>
    <name evidence="1" type="ORF">IEW27_19385</name>
</gene>
<proteinExistence type="predicted"/>
<keyword evidence="2" id="KW-1185">Reference proteome</keyword>
<dbReference type="Proteomes" id="UP000603715">
    <property type="component" value="Unassembled WGS sequence"/>
</dbReference>
<reference evidence="2" key="1">
    <citation type="submission" date="2023-07" db="EMBL/GenBank/DDBJ databases">
        <title>Description of novel Chryseobacterium sp. strain C-2.</title>
        <authorList>
            <person name="Saticioglu I.B."/>
        </authorList>
    </citation>
    <scope>NUCLEOTIDE SEQUENCE [LARGE SCALE GENOMIC DNA]</scope>
    <source>
        <strain evidence="2">C-2</strain>
    </source>
</reference>
<dbReference type="Gene3D" id="1.10.10.10">
    <property type="entry name" value="Winged helix-like DNA-binding domain superfamily/Winged helix DNA-binding domain"/>
    <property type="match status" value="1"/>
</dbReference>